<accession>A0A8S5LUC2</accession>
<proteinExistence type="predicted"/>
<organism evidence="1">
    <name type="scientific">Podoviridae sp. cti6G1</name>
    <dbReference type="NCBI Taxonomy" id="2826570"/>
    <lineage>
        <taxon>Viruses</taxon>
        <taxon>Duplodnaviria</taxon>
        <taxon>Heunggongvirae</taxon>
        <taxon>Uroviricota</taxon>
        <taxon>Caudoviricetes</taxon>
    </lineage>
</organism>
<sequence length="38" mass="4556">MVRVRLTDPNRRSTFLNKFFPTLYVLLRVSVFSSRQNP</sequence>
<name>A0A8S5LUC2_9CAUD</name>
<reference evidence="1" key="1">
    <citation type="journal article" date="2021" name="Proc. Natl. Acad. Sci. U.S.A.">
        <title>A Catalog of Tens of Thousands of Viruses from Human Metagenomes Reveals Hidden Associations with Chronic Diseases.</title>
        <authorList>
            <person name="Tisza M.J."/>
            <person name="Buck C.B."/>
        </authorList>
    </citation>
    <scope>NUCLEOTIDE SEQUENCE</scope>
    <source>
        <strain evidence="1">Cti6G1</strain>
    </source>
</reference>
<evidence type="ECO:0000313" key="1">
    <source>
        <dbReference type="EMBL" id="DAD73625.1"/>
    </source>
</evidence>
<protein>
    <submittedName>
        <fullName evidence="1">Uncharacterized protein</fullName>
    </submittedName>
</protein>
<dbReference type="EMBL" id="BK014740">
    <property type="protein sequence ID" value="DAD73625.1"/>
    <property type="molecule type" value="Genomic_DNA"/>
</dbReference>